<feature type="coiled-coil region" evidence="1">
    <location>
        <begin position="19"/>
        <end position="60"/>
    </location>
</feature>
<sequence>MMKNNEELKILHEKKLLSYKECQRKSSELNKLLAITEKELQQKESETNSLRNMVKEKECQFDELSQMIDASLKRLDWAKIQREFKINQIRWKFNPPSAPWWGGFWERLIGILKDVLRKNFGRSSLTYEELFTLVCECESVMNSRPLISEEPDLKALTPSSFLQDLPNNDVPDMDKIHKTNINKRDTEIKTNIKRKISN</sequence>
<dbReference type="Gene3D" id="3.30.420.10">
    <property type="entry name" value="Ribonuclease H-like superfamily/Ribonuclease H"/>
    <property type="match status" value="1"/>
</dbReference>
<dbReference type="GO" id="GO:0003676">
    <property type="term" value="F:nucleic acid binding"/>
    <property type="evidence" value="ECO:0007669"/>
    <property type="project" value="InterPro"/>
</dbReference>
<organism evidence="2 3">
    <name type="scientific">Trichonephila inaurata madagascariensis</name>
    <dbReference type="NCBI Taxonomy" id="2747483"/>
    <lineage>
        <taxon>Eukaryota</taxon>
        <taxon>Metazoa</taxon>
        <taxon>Ecdysozoa</taxon>
        <taxon>Arthropoda</taxon>
        <taxon>Chelicerata</taxon>
        <taxon>Arachnida</taxon>
        <taxon>Araneae</taxon>
        <taxon>Araneomorphae</taxon>
        <taxon>Entelegynae</taxon>
        <taxon>Araneoidea</taxon>
        <taxon>Nephilidae</taxon>
        <taxon>Trichonephila</taxon>
        <taxon>Trichonephila inaurata</taxon>
    </lineage>
</organism>
<dbReference type="InterPro" id="IPR036397">
    <property type="entry name" value="RNaseH_sf"/>
</dbReference>
<protein>
    <submittedName>
        <fullName evidence="2">Bel12-ag transposon polyprotein</fullName>
    </submittedName>
</protein>
<accession>A0A8X6ID94</accession>
<gene>
    <name evidence="2" type="primary">RF55_24856</name>
    <name evidence="2" type="ORF">TNIN_19421</name>
</gene>
<comment type="caution">
    <text evidence="2">The sequence shown here is derived from an EMBL/GenBank/DDBJ whole genome shotgun (WGS) entry which is preliminary data.</text>
</comment>
<evidence type="ECO:0000256" key="1">
    <source>
        <dbReference type="SAM" id="Coils"/>
    </source>
</evidence>
<dbReference type="EMBL" id="BMAV01025413">
    <property type="protein sequence ID" value="GFS41331.1"/>
    <property type="molecule type" value="Genomic_DNA"/>
</dbReference>
<dbReference type="OrthoDB" id="6434970at2759"/>
<evidence type="ECO:0000313" key="3">
    <source>
        <dbReference type="Proteomes" id="UP000886998"/>
    </source>
</evidence>
<keyword evidence="3" id="KW-1185">Reference proteome</keyword>
<dbReference type="InterPro" id="IPR012337">
    <property type="entry name" value="RNaseH-like_sf"/>
</dbReference>
<proteinExistence type="predicted"/>
<dbReference type="Proteomes" id="UP000886998">
    <property type="component" value="Unassembled WGS sequence"/>
</dbReference>
<dbReference type="SUPFAM" id="SSF53098">
    <property type="entry name" value="Ribonuclease H-like"/>
    <property type="match status" value="1"/>
</dbReference>
<dbReference type="PANTHER" id="PTHR47331">
    <property type="entry name" value="PHD-TYPE DOMAIN-CONTAINING PROTEIN"/>
    <property type="match status" value="1"/>
</dbReference>
<evidence type="ECO:0000313" key="2">
    <source>
        <dbReference type="EMBL" id="GFS41331.1"/>
    </source>
</evidence>
<dbReference type="AlphaFoldDB" id="A0A8X6ID94"/>
<name>A0A8X6ID94_9ARAC</name>
<reference evidence="2" key="1">
    <citation type="submission" date="2020-08" db="EMBL/GenBank/DDBJ databases">
        <title>Multicomponent nature underlies the extraordinary mechanical properties of spider dragline silk.</title>
        <authorList>
            <person name="Kono N."/>
            <person name="Nakamura H."/>
            <person name="Mori M."/>
            <person name="Yoshida Y."/>
            <person name="Ohtoshi R."/>
            <person name="Malay A.D."/>
            <person name="Moran D.A.P."/>
            <person name="Tomita M."/>
            <person name="Numata K."/>
            <person name="Arakawa K."/>
        </authorList>
    </citation>
    <scope>NUCLEOTIDE SEQUENCE</scope>
</reference>
<keyword evidence="1" id="KW-0175">Coiled coil</keyword>
<dbReference type="PANTHER" id="PTHR47331:SF1">
    <property type="entry name" value="GAG-LIKE PROTEIN"/>
    <property type="match status" value="1"/>
</dbReference>